<comment type="subcellular location">
    <subcellularLocation>
        <location evidence="2">Periplasm</location>
    </subcellularLocation>
</comment>
<dbReference type="PANTHER" id="PTHR35891">
    <property type="entry name" value="THIOL:DISULFIDE INTERCHANGE PROTEIN DSBA"/>
    <property type="match status" value="1"/>
</dbReference>
<name>A0A094IYU6_9GAMM</name>
<dbReference type="InterPro" id="IPR012336">
    <property type="entry name" value="Thioredoxin-like_fold"/>
</dbReference>
<feature type="domain" description="Thioredoxin" evidence="5">
    <location>
        <begin position="8"/>
        <end position="146"/>
    </location>
</feature>
<dbReference type="CDD" id="cd03019">
    <property type="entry name" value="DsbA_DsbA"/>
    <property type="match status" value="1"/>
</dbReference>
<dbReference type="PROSITE" id="PS51352">
    <property type="entry name" value="THIOREDOXIN_2"/>
    <property type="match status" value="1"/>
</dbReference>
<dbReference type="PANTHER" id="PTHR35891:SF2">
    <property type="entry name" value="THIOL:DISULFIDE INTERCHANGE PROTEIN DSBA"/>
    <property type="match status" value="1"/>
</dbReference>
<dbReference type="GO" id="GO:0016853">
    <property type="term" value="F:isomerase activity"/>
    <property type="evidence" value="ECO:0007669"/>
    <property type="project" value="UniProtKB-KW"/>
</dbReference>
<dbReference type="OrthoDB" id="9784896at2"/>
<dbReference type="RefSeq" id="WP_034775657.1">
    <property type="nucleotide sequence ID" value="NZ_JPER01000003.1"/>
</dbReference>
<dbReference type="InterPro" id="IPR013766">
    <property type="entry name" value="Thioredoxin_domain"/>
</dbReference>
<keyword evidence="7" id="KW-1185">Reference proteome</keyword>
<proteinExistence type="inferred from homology"/>
<evidence type="ECO:0000256" key="4">
    <source>
        <dbReference type="SAM" id="SignalP"/>
    </source>
</evidence>
<reference evidence="6 7" key="1">
    <citation type="submission" date="2014-06" db="EMBL/GenBank/DDBJ databases">
        <title>The draft genome sequence of Idiomarina salinarum ISL-52.</title>
        <authorList>
            <person name="Du J."/>
            <person name="Shao Z."/>
        </authorList>
    </citation>
    <scope>NUCLEOTIDE SEQUENCE [LARGE SCALE GENOMIC DNA]</scope>
    <source>
        <strain evidence="6 7">ISL-52</strain>
    </source>
</reference>
<evidence type="ECO:0000313" key="6">
    <source>
        <dbReference type="EMBL" id="KFZ31019.1"/>
    </source>
</evidence>
<evidence type="ECO:0000256" key="2">
    <source>
        <dbReference type="PIRNR" id="PIRNR001488"/>
    </source>
</evidence>
<organism evidence="6 7">
    <name type="scientific">Pseudidiomarina salinarum</name>
    <dbReference type="NCBI Taxonomy" id="435908"/>
    <lineage>
        <taxon>Bacteria</taxon>
        <taxon>Pseudomonadati</taxon>
        <taxon>Pseudomonadota</taxon>
        <taxon>Gammaproteobacteria</taxon>
        <taxon>Alteromonadales</taxon>
        <taxon>Idiomarinaceae</taxon>
        <taxon>Pseudidiomarina</taxon>
    </lineage>
</organism>
<sequence length="201" mass="22667">MKKLFFAVLALVMWPAAAQQFEEGVHYEVIAETATDKPEVREYFSFLCSACYRFEPVAKALATEYPENFVKNHVSFINYKGMGISLSRAYLVARQLNKDAEISDAIFKRNFIDNNMIGSKEDLQDIFAAHGIPPEELDKAMNSFSVRGMANKMDRNASNLSVNATPTFIVNGKYKMDPAGFRDSQDFIGDFVKLAGYLLEK</sequence>
<dbReference type="AlphaFoldDB" id="A0A094IYU6"/>
<feature type="disulfide bond" description="Redox-active" evidence="3">
    <location>
        <begin position="48"/>
        <end position="51"/>
    </location>
</feature>
<feature type="chain" id="PRO_5001904757" description="Thiol:disulfide interchange protein" evidence="4">
    <location>
        <begin position="19"/>
        <end position="201"/>
    </location>
</feature>
<keyword evidence="2" id="KW-1015">Disulfide bond</keyword>
<keyword evidence="2" id="KW-0574">Periplasm</keyword>
<gene>
    <name evidence="6" type="ORF">IDSA_08090</name>
</gene>
<dbReference type="Gene3D" id="3.40.30.10">
    <property type="entry name" value="Glutaredoxin"/>
    <property type="match status" value="1"/>
</dbReference>
<dbReference type="PIRSF" id="PIRSF001488">
    <property type="entry name" value="Tdi_protein"/>
    <property type="match status" value="1"/>
</dbReference>
<dbReference type="eggNOG" id="COG1651">
    <property type="taxonomic scope" value="Bacteria"/>
</dbReference>
<evidence type="ECO:0000313" key="7">
    <source>
        <dbReference type="Proteomes" id="UP000054363"/>
    </source>
</evidence>
<dbReference type="STRING" id="435908.IDSA_08090"/>
<dbReference type="InterPro" id="IPR023205">
    <property type="entry name" value="DsbA/DsbL"/>
</dbReference>
<comment type="caution">
    <text evidence="6">The sequence shown here is derived from an EMBL/GenBank/DDBJ whole genome shotgun (WGS) entry which is preliminary data.</text>
</comment>
<evidence type="ECO:0000256" key="3">
    <source>
        <dbReference type="PIRSR" id="PIRSR001488-1"/>
    </source>
</evidence>
<keyword evidence="6" id="KW-0413">Isomerase</keyword>
<evidence type="ECO:0000256" key="1">
    <source>
        <dbReference type="ARBA" id="ARBA00022729"/>
    </source>
</evidence>
<dbReference type="Pfam" id="PF13462">
    <property type="entry name" value="Thioredoxin_4"/>
    <property type="match status" value="1"/>
</dbReference>
<dbReference type="SUPFAM" id="SSF52833">
    <property type="entry name" value="Thioredoxin-like"/>
    <property type="match status" value="1"/>
</dbReference>
<accession>A0A094IYU6</accession>
<protein>
    <recommendedName>
        <fullName evidence="2">Thiol:disulfide interchange protein</fullName>
    </recommendedName>
</protein>
<keyword evidence="1 4" id="KW-0732">Signal</keyword>
<dbReference type="Proteomes" id="UP000054363">
    <property type="component" value="Unassembled WGS sequence"/>
</dbReference>
<dbReference type="GO" id="GO:0042597">
    <property type="term" value="C:periplasmic space"/>
    <property type="evidence" value="ECO:0007669"/>
    <property type="project" value="UniProtKB-SubCell"/>
</dbReference>
<dbReference type="InterPro" id="IPR036249">
    <property type="entry name" value="Thioredoxin-like_sf"/>
</dbReference>
<feature type="signal peptide" evidence="4">
    <location>
        <begin position="1"/>
        <end position="18"/>
    </location>
</feature>
<comment type="similarity">
    <text evidence="2">Belongs to the thioredoxin family.</text>
</comment>
<evidence type="ECO:0000259" key="5">
    <source>
        <dbReference type="PROSITE" id="PS51352"/>
    </source>
</evidence>
<dbReference type="InterPro" id="IPR050824">
    <property type="entry name" value="Thiol_disulfide_DsbA"/>
</dbReference>
<dbReference type="EMBL" id="JPER01000003">
    <property type="protein sequence ID" value="KFZ31019.1"/>
    <property type="molecule type" value="Genomic_DNA"/>
</dbReference>